<gene>
    <name evidence="9" type="ORF">F511_39880</name>
</gene>
<dbReference type="EMBL" id="KV020147">
    <property type="protein sequence ID" value="KZV14959.1"/>
    <property type="molecule type" value="Genomic_DNA"/>
</dbReference>
<evidence type="ECO:0000256" key="6">
    <source>
        <dbReference type="SAM" id="Coils"/>
    </source>
</evidence>
<protein>
    <recommendedName>
        <fullName evidence="8">MADS-box domain-containing protein</fullName>
    </recommendedName>
</protein>
<accession>A0A2Z7A0L2</accession>
<dbReference type="Gene3D" id="3.40.1810.10">
    <property type="entry name" value="Transcription factor, MADS-box"/>
    <property type="match status" value="1"/>
</dbReference>
<organism evidence="9 10">
    <name type="scientific">Dorcoceras hygrometricum</name>
    <dbReference type="NCBI Taxonomy" id="472368"/>
    <lineage>
        <taxon>Eukaryota</taxon>
        <taxon>Viridiplantae</taxon>
        <taxon>Streptophyta</taxon>
        <taxon>Embryophyta</taxon>
        <taxon>Tracheophyta</taxon>
        <taxon>Spermatophyta</taxon>
        <taxon>Magnoliopsida</taxon>
        <taxon>eudicotyledons</taxon>
        <taxon>Gunneridae</taxon>
        <taxon>Pentapetalae</taxon>
        <taxon>asterids</taxon>
        <taxon>lamiids</taxon>
        <taxon>Lamiales</taxon>
        <taxon>Gesneriaceae</taxon>
        <taxon>Didymocarpoideae</taxon>
        <taxon>Trichosporeae</taxon>
        <taxon>Loxocarpinae</taxon>
        <taxon>Dorcoceras</taxon>
    </lineage>
</organism>
<dbReference type="CDD" id="cd00266">
    <property type="entry name" value="MADS_SRF_like"/>
    <property type="match status" value="1"/>
</dbReference>
<feature type="coiled-coil region" evidence="6">
    <location>
        <begin position="86"/>
        <end position="113"/>
    </location>
</feature>
<comment type="subcellular location">
    <subcellularLocation>
        <location evidence="1">Nucleus</location>
    </subcellularLocation>
</comment>
<keyword evidence="10" id="KW-1185">Reference proteome</keyword>
<evidence type="ECO:0000256" key="5">
    <source>
        <dbReference type="ARBA" id="ARBA00023242"/>
    </source>
</evidence>
<dbReference type="SMART" id="SM00432">
    <property type="entry name" value="MADS"/>
    <property type="match status" value="1"/>
</dbReference>
<evidence type="ECO:0000256" key="3">
    <source>
        <dbReference type="ARBA" id="ARBA00023125"/>
    </source>
</evidence>
<keyword evidence="3" id="KW-0238">DNA-binding</keyword>
<feature type="compositionally biased region" description="Polar residues" evidence="7">
    <location>
        <begin position="180"/>
        <end position="191"/>
    </location>
</feature>
<dbReference type="InterPro" id="IPR002100">
    <property type="entry name" value="TF_MADSbox"/>
</dbReference>
<dbReference type="GO" id="GO:0045944">
    <property type="term" value="P:positive regulation of transcription by RNA polymerase II"/>
    <property type="evidence" value="ECO:0007669"/>
    <property type="project" value="InterPro"/>
</dbReference>
<keyword evidence="6" id="KW-0175">Coiled coil</keyword>
<dbReference type="Pfam" id="PF00319">
    <property type="entry name" value="SRF-TF"/>
    <property type="match status" value="1"/>
</dbReference>
<dbReference type="GO" id="GO:0046983">
    <property type="term" value="F:protein dimerization activity"/>
    <property type="evidence" value="ECO:0007669"/>
    <property type="project" value="InterPro"/>
</dbReference>
<dbReference type="GO" id="GO:0005634">
    <property type="term" value="C:nucleus"/>
    <property type="evidence" value="ECO:0007669"/>
    <property type="project" value="UniProtKB-SubCell"/>
</dbReference>
<dbReference type="GO" id="GO:0000987">
    <property type="term" value="F:cis-regulatory region sequence-specific DNA binding"/>
    <property type="evidence" value="ECO:0007669"/>
    <property type="project" value="InterPro"/>
</dbReference>
<evidence type="ECO:0000313" key="9">
    <source>
        <dbReference type="EMBL" id="KZV14959.1"/>
    </source>
</evidence>
<sequence>MARKKVTLAYIDNDAERKASFKKRKKGLIKKLSEIKILCGVEACAVIYSPFEPPTVWPSREVAYTLIQRFKQLPEIEKTKKMVNQESFIQHQLKRTQERLRRLQKENRRKEMQHFMYMVVEGKANIKDFDYRDSREMAYMIHETLEEISARMKALEEAGATGTVPPVTTPDGGEVPLENSPATTPGSSATP</sequence>
<feature type="compositionally biased region" description="Low complexity" evidence="7">
    <location>
        <begin position="159"/>
        <end position="176"/>
    </location>
</feature>
<dbReference type="InterPro" id="IPR036879">
    <property type="entry name" value="TF_MADSbox_sf"/>
</dbReference>
<dbReference type="AlphaFoldDB" id="A0A2Z7A0L2"/>
<dbReference type="PROSITE" id="PS50066">
    <property type="entry name" value="MADS_BOX_2"/>
    <property type="match status" value="1"/>
</dbReference>
<dbReference type="PRINTS" id="PR00404">
    <property type="entry name" value="MADSDOMAIN"/>
</dbReference>
<reference evidence="9 10" key="1">
    <citation type="journal article" date="2015" name="Proc. Natl. Acad. Sci. U.S.A.">
        <title>The resurrection genome of Boea hygrometrica: A blueprint for survival of dehydration.</title>
        <authorList>
            <person name="Xiao L."/>
            <person name="Yang G."/>
            <person name="Zhang L."/>
            <person name="Yang X."/>
            <person name="Zhao S."/>
            <person name="Ji Z."/>
            <person name="Zhou Q."/>
            <person name="Hu M."/>
            <person name="Wang Y."/>
            <person name="Chen M."/>
            <person name="Xu Y."/>
            <person name="Jin H."/>
            <person name="Xiao X."/>
            <person name="Hu G."/>
            <person name="Bao F."/>
            <person name="Hu Y."/>
            <person name="Wan P."/>
            <person name="Li L."/>
            <person name="Deng X."/>
            <person name="Kuang T."/>
            <person name="Xiang C."/>
            <person name="Zhu J.K."/>
            <person name="Oliver M.J."/>
            <person name="He Y."/>
        </authorList>
    </citation>
    <scope>NUCLEOTIDE SEQUENCE [LARGE SCALE GENOMIC DNA]</scope>
    <source>
        <strain evidence="10">cv. XS01</strain>
    </source>
</reference>
<dbReference type="OrthoDB" id="901967at2759"/>
<dbReference type="FunFam" id="3.40.1810.10:FF:000024">
    <property type="entry name" value="Agamous-like MADS-box protein AGL80"/>
    <property type="match status" value="1"/>
</dbReference>
<dbReference type="PANTHER" id="PTHR48019">
    <property type="entry name" value="SERUM RESPONSE FACTOR HOMOLOG"/>
    <property type="match status" value="1"/>
</dbReference>
<dbReference type="Proteomes" id="UP000250235">
    <property type="component" value="Unassembled WGS sequence"/>
</dbReference>
<dbReference type="InterPro" id="IPR050142">
    <property type="entry name" value="MADS-box/MEF2_TF"/>
</dbReference>
<dbReference type="InterPro" id="IPR033897">
    <property type="entry name" value="SRF-like_MADS-box"/>
</dbReference>
<keyword evidence="2" id="KW-0805">Transcription regulation</keyword>
<feature type="region of interest" description="Disordered" evidence="7">
    <location>
        <begin position="156"/>
        <end position="191"/>
    </location>
</feature>
<proteinExistence type="predicted"/>
<dbReference type="GO" id="GO:0000981">
    <property type="term" value="F:DNA-binding transcription factor activity, RNA polymerase II-specific"/>
    <property type="evidence" value="ECO:0007669"/>
    <property type="project" value="InterPro"/>
</dbReference>
<name>A0A2Z7A0L2_9LAMI</name>
<evidence type="ECO:0000313" key="10">
    <source>
        <dbReference type="Proteomes" id="UP000250235"/>
    </source>
</evidence>
<keyword evidence="4" id="KW-0804">Transcription</keyword>
<evidence type="ECO:0000256" key="4">
    <source>
        <dbReference type="ARBA" id="ARBA00023163"/>
    </source>
</evidence>
<evidence type="ECO:0000259" key="8">
    <source>
        <dbReference type="PROSITE" id="PS50066"/>
    </source>
</evidence>
<keyword evidence="5" id="KW-0539">Nucleus</keyword>
<feature type="domain" description="MADS-box" evidence="8">
    <location>
        <begin position="1"/>
        <end position="49"/>
    </location>
</feature>
<evidence type="ECO:0000256" key="2">
    <source>
        <dbReference type="ARBA" id="ARBA00023015"/>
    </source>
</evidence>
<dbReference type="SUPFAM" id="SSF55455">
    <property type="entry name" value="SRF-like"/>
    <property type="match status" value="1"/>
</dbReference>
<evidence type="ECO:0000256" key="1">
    <source>
        <dbReference type="ARBA" id="ARBA00004123"/>
    </source>
</evidence>
<evidence type="ECO:0000256" key="7">
    <source>
        <dbReference type="SAM" id="MobiDB-lite"/>
    </source>
</evidence>